<evidence type="ECO:0000256" key="5">
    <source>
        <dbReference type="ARBA" id="ARBA00023002"/>
    </source>
</evidence>
<dbReference type="InterPro" id="IPR015590">
    <property type="entry name" value="Aldehyde_DH_dom"/>
</dbReference>
<dbReference type="PANTHER" id="PTHR11063:SF8">
    <property type="entry name" value="DELTA-1-PYRROLINE-5-CARBOXYLATE SYNTHASE"/>
    <property type="match status" value="1"/>
</dbReference>
<comment type="catalytic activity">
    <reaction evidence="6 7">
        <text>L-glutamate 5-semialdehyde + phosphate + NADP(+) = L-glutamyl 5-phosphate + NADPH + H(+)</text>
        <dbReference type="Rhea" id="RHEA:19541"/>
        <dbReference type="ChEBI" id="CHEBI:15378"/>
        <dbReference type="ChEBI" id="CHEBI:43474"/>
        <dbReference type="ChEBI" id="CHEBI:57783"/>
        <dbReference type="ChEBI" id="CHEBI:58066"/>
        <dbReference type="ChEBI" id="CHEBI:58274"/>
        <dbReference type="ChEBI" id="CHEBI:58349"/>
        <dbReference type="EC" id="1.2.1.41"/>
    </reaction>
</comment>
<dbReference type="UniPathway" id="UPA00098">
    <property type="reaction ID" value="UER00360"/>
</dbReference>
<dbReference type="GO" id="GO:0055129">
    <property type="term" value="P:L-proline biosynthetic process"/>
    <property type="evidence" value="ECO:0007669"/>
    <property type="project" value="UniProtKB-UniRule"/>
</dbReference>
<dbReference type="NCBIfam" id="NF001221">
    <property type="entry name" value="PRK00197.1"/>
    <property type="match status" value="1"/>
</dbReference>
<evidence type="ECO:0000256" key="7">
    <source>
        <dbReference type="HAMAP-Rule" id="MF_00412"/>
    </source>
</evidence>
<dbReference type="SUPFAM" id="SSF53720">
    <property type="entry name" value="ALDH-like"/>
    <property type="match status" value="1"/>
</dbReference>
<dbReference type="CDD" id="cd07079">
    <property type="entry name" value="ALDH_F18-19_ProA-GPR"/>
    <property type="match status" value="1"/>
</dbReference>
<protein>
    <recommendedName>
        <fullName evidence="7">Gamma-glutamyl phosphate reductase</fullName>
        <shortName evidence="7">GPR</shortName>
        <ecNumber evidence="7">1.2.1.41</ecNumber>
    </recommendedName>
    <alternativeName>
        <fullName evidence="7">Glutamate-5-semialdehyde dehydrogenase</fullName>
    </alternativeName>
    <alternativeName>
        <fullName evidence="7">Glutamyl-gamma-semialdehyde dehydrogenase</fullName>
        <shortName evidence="7">GSA dehydrogenase</shortName>
    </alternativeName>
</protein>
<dbReference type="PIRSF" id="PIRSF000151">
    <property type="entry name" value="GPR"/>
    <property type="match status" value="1"/>
</dbReference>
<dbReference type="Proteomes" id="UP000280791">
    <property type="component" value="Unassembled WGS sequence"/>
</dbReference>
<evidence type="ECO:0000313" key="9">
    <source>
        <dbReference type="EMBL" id="RLJ91406.1"/>
    </source>
</evidence>
<dbReference type="Gene3D" id="3.40.309.10">
    <property type="entry name" value="Aldehyde Dehydrogenase, Chain A, domain 2"/>
    <property type="match status" value="1"/>
</dbReference>
<keyword evidence="2 7" id="KW-0028">Amino-acid biosynthesis</keyword>
<dbReference type="OrthoDB" id="9809970at2"/>
<accession>A0A497YK05</accession>
<dbReference type="EC" id="1.2.1.41" evidence="7"/>
<proteinExistence type="inferred from homology"/>
<dbReference type="EMBL" id="RCCP01000001">
    <property type="protein sequence ID" value="RLJ91406.1"/>
    <property type="molecule type" value="Genomic_DNA"/>
</dbReference>
<evidence type="ECO:0000259" key="8">
    <source>
        <dbReference type="Pfam" id="PF00171"/>
    </source>
</evidence>
<dbReference type="InterPro" id="IPR000965">
    <property type="entry name" value="GPR_dom"/>
</dbReference>
<dbReference type="Pfam" id="PF00171">
    <property type="entry name" value="Aldedh"/>
    <property type="match status" value="1"/>
</dbReference>
<gene>
    <name evidence="7" type="primary">proA</name>
    <name evidence="9" type="ORF">DFR62_1570</name>
</gene>
<dbReference type="HAMAP" id="MF_00412">
    <property type="entry name" value="ProA"/>
    <property type="match status" value="1"/>
</dbReference>
<evidence type="ECO:0000256" key="6">
    <source>
        <dbReference type="ARBA" id="ARBA00049024"/>
    </source>
</evidence>
<reference evidence="9 10" key="1">
    <citation type="submission" date="2018-10" db="EMBL/GenBank/DDBJ databases">
        <title>Genomic Encyclopedia of Type Strains, Phase IV (KMG-IV): sequencing the most valuable type-strain genomes for metagenomic binning, comparative biology and taxonomic classification.</title>
        <authorList>
            <person name="Goeker M."/>
        </authorList>
    </citation>
    <scope>NUCLEOTIDE SEQUENCE [LARGE SCALE GENOMIC DNA]</scope>
    <source>
        <strain evidence="9 10">DSM 20549</strain>
    </source>
</reference>
<feature type="domain" description="Aldehyde dehydrogenase" evidence="8">
    <location>
        <begin position="16"/>
        <end position="304"/>
    </location>
</feature>
<comment type="subcellular location">
    <subcellularLocation>
        <location evidence="7">Cytoplasm</location>
    </subcellularLocation>
</comment>
<organism evidence="9 10">
    <name type="scientific">Planococcus citreus</name>
    <dbReference type="NCBI Taxonomy" id="1373"/>
    <lineage>
        <taxon>Bacteria</taxon>
        <taxon>Bacillati</taxon>
        <taxon>Bacillota</taxon>
        <taxon>Bacilli</taxon>
        <taxon>Bacillales</taxon>
        <taxon>Caryophanaceae</taxon>
        <taxon>Planococcus</taxon>
    </lineage>
</organism>
<dbReference type="GO" id="GO:0005737">
    <property type="term" value="C:cytoplasm"/>
    <property type="evidence" value="ECO:0007669"/>
    <property type="project" value="UniProtKB-SubCell"/>
</dbReference>
<dbReference type="GO" id="GO:0050661">
    <property type="term" value="F:NADP binding"/>
    <property type="evidence" value="ECO:0007669"/>
    <property type="project" value="InterPro"/>
</dbReference>
<comment type="similarity">
    <text evidence="7">Belongs to the gamma-glutamyl phosphate reductase family.</text>
</comment>
<keyword evidence="3 7" id="KW-0641">Proline biosynthesis</keyword>
<keyword evidence="10" id="KW-1185">Reference proteome</keyword>
<keyword evidence="4 7" id="KW-0521">NADP</keyword>
<dbReference type="GO" id="GO:0004350">
    <property type="term" value="F:glutamate-5-semialdehyde dehydrogenase activity"/>
    <property type="evidence" value="ECO:0007669"/>
    <property type="project" value="UniProtKB-UniRule"/>
</dbReference>
<dbReference type="InterPro" id="IPR016161">
    <property type="entry name" value="Ald_DH/histidinol_DH"/>
</dbReference>
<comment type="function">
    <text evidence="7">Catalyzes the NADPH-dependent reduction of L-glutamate 5-phosphate into L-glutamate 5-semialdehyde and phosphate. The product spontaneously undergoes cyclization to form 1-pyrroline-5-carboxylate.</text>
</comment>
<evidence type="ECO:0000256" key="4">
    <source>
        <dbReference type="ARBA" id="ARBA00022857"/>
    </source>
</evidence>
<dbReference type="FunFam" id="3.40.309.10:FF:000006">
    <property type="entry name" value="Gamma-glutamyl phosphate reductase"/>
    <property type="match status" value="1"/>
</dbReference>
<evidence type="ECO:0000256" key="1">
    <source>
        <dbReference type="ARBA" id="ARBA00004985"/>
    </source>
</evidence>
<evidence type="ECO:0000256" key="2">
    <source>
        <dbReference type="ARBA" id="ARBA00022605"/>
    </source>
</evidence>
<keyword evidence="7" id="KW-0963">Cytoplasm</keyword>
<dbReference type="InterPro" id="IPR016163">
    <property type="entry name" value="Ald_DH_C"/>
</dbReference>
<evidence type="ECO:0000256" key="3">
    <source>
        <dbReference type="ARBA" id="ARBA00022650"/>
    </source>
</evidence>
<dbReference type="Gene3D" id="3.40.605.10">
    <property type="entry name" value="Aldehyde Dehydrogenase, Chain A, domain 1"/>
    <property type="match status" value="1"/>
</dbReference>
<comment type="caution">
    <text evidence="9">The sequence shown here is derived from an EMBL/GenBank/DDBJ whole genome shotgun (WGS) entry which is preliminary data.</text>
</comment>
<comment type="pathway">
    <text evidence="1 7">Amino-acid biosynthesis; L-proline biosynthesis; L-glutamate 5-semialdehyde from L-glutamate: step 2/2.</text>
</comment>
<keyword evidence="5 7" id="KW-0560">Oxidoreductase</keyword>
<evidence type="ECO:0000313" key="10">
    <source>
        <dbReference type="Proteomes" id="UP000280791"/>
    </source>
</evidence>
<dbReference type="RefSeq" id="WP_121299252.1">
    <property type="nucleotide sequence ID" value="NZ_QBEW01000027.1"/>
</dbReference>
<dbReference type="NCBIfam" id="TIGR00407">
    <property type="entry name" value="proA"/>
    <property type="match status" value="1"/>
</dbReference>
<dbReference type="AlphaFoldDB" id="A0A497YK05"/>
<sequence length="425" mass="46056">MTEVLQKEAALETELVQKAKKAKAAAGELAKADTTLKNKALELISKQLMAEKAFILKENLKDIEAGRANGMSESLVDRLKLDEGRLADMADALIQLTKLTDPVGEVLEHWQQPNGLDMSKVRVPLGVVGMIYEARPNVTVDASSLCLKTGNAVVLRGSSTAIHSNTAIVSVIHRALEQSELPVDSVQLLEDTSREAASAMFKLNDYLDVLIPRGGANLIKTVVANSTVPVLETGAGNCHVYIDETADKDMAIDIALNAKTQRPSVCNSCETILVHEKWAEQHLPELVKALQAKDVKIHGDEKTQQSGSDIIPAEEADWGTEYLAYELALKTVGSVDEVVKHINQYGTKHSEAIISENAENVQQFFTEVDAAAVYHNASTRFTDGFEFGFGAEIGISTQKLHARGPMGLPALTSTKYIIKGNGQTK</sequence>
<name>A0A497YK05_9BACL</name>
<dbReference type="InterPro" id="IPR016162">
    <property type="entry name" value="Ald_DH_N"/>
</dbReference>
<dbReference type="PANTHER" id="PTHR11063">
    <property type="entry name" value="GLUTAMATE SEMIALDEHYDE DEHYDROGENASE"/>
    <property type="match status" value="1"/>
</dbReference>
<dbReference type="InterPro" id="IPR012134">
    <property type="entry name" value="Glu-5-SA_DH"/>
</dbReference>